<organism evidence="1 2">
    <name type="scientific">Rhizobium herbae</name>
    <dbReference type="NCBI Taxonomy" id="508661"/>
    <lineage>
        <taxon>Bacteria</taxon>
        <taxon>Pseudomonadati</taxon>
        <taxon>Pseudomonadota</taxon>
        <taxon>Alphaproteobacteria</taxon>
        <taxon>Hyphomicrobiales</taxon>
        <taxon>Rhizobiaceae</taxon>
        <taxon>Rhizobium/Agrobacterium group</taxon>
        <taxon>Rhizobium</taxon>
    </lineage>
</organism>
<dbReference type="RefSeq" id="WP_234937119.1">
    <property type="nucleotide sequence ID" value="NZ_JAGGJV010000001.1"/>
</dbReference>
<comment type="caution">
    <text evidence="1">The sequence shown here is derived from an EMBL/GenBank/DDBJ whole genome shotgun (WGS) entry which is preliminary data.</text>
</comment>
<dbReference type="Proteomes" id="UP000823786">
    <property type="component" value="Unassembled WGS sequence"/>
</dbReference>
<evidence type="ECO:0000313" key="2">
    <source>
        <dbReference type="Proteomes" id="UP000823786"/>
    </source>
</evidence>
<accession>A0ABS4EHS6</accession>
<reference evidence="1 2" key="1">
    <citation type="submission" date="2021-03" db="EMBL/GenBank/DDBJ databases">
        <title>Genomic Encyclopedia of Type Strains, Phase IV (KMG-IV): sequencing the most valuable type-strain genomes for metagenomic binning, comparative biology and taxonomic classification.</title>
        <authorList>
            <person name="Goeker M."/>
        </authorList>
    </citation>
    <scope>NUCLEOTIDE SEQUENCE [LARGE SCALE GENOMIC DNA]</scope>
    <source>
        <strain evidence="1 2">DSM 26427</strain>
    </source>
</reference>
<name>A0ABS4EHS6_9HYPH</name>
<evidence type="ECO:0000313" key="1">
    <source>
        <dbReference type="EMBL" id="MBP1857495.1"/>
    </source>
</evidence>
<dbReference type="EMBL" id="JAGGJV010000001">
    <property type="protein sequence ID" value="MBP1857495.1"/>
    <property type="molecule type" value="Genomic_DNA"/>
</dbReference>
<keyword evidence="2" id="KW-1185">Reference proteome</keyword>
<gene>
    <name evidence="1" type="ORF">J2Z75_000975</name>
</gene>
<proteinExistence type="predicted"/>
<sequence length="112" mass="13266">MKPTHVTIVEHNRVLVELGSLSEAFQFLQMGFIRSETYKDVYGFESLEEERVFRMCETLRDMNIPFSTHRMGGADYFIELFRDKGCVSGRFKRMNFFGNDRDKDAPFEIEEF</sequence>
<protein>
    <submittedName>
        <fullName evidence="1">Uncharacterized protein</fullName>
    </submittedName>
</protein>